<dbReference type="PANTHER" id="PTHR47411:SF3">
    <property type="entry name" value="I-BETA-1,3-N-ACETYLGLUCOSAMINYLTRANSFERASE"/>
    <property type="match status" value="1"/>
</dbReference>
<evidence type="ECO:0000256" key="1">
    <source>
        <dbReference type="SAM" id="Phobius"/>
    </source>
</evidence>
<dbReference type="SUPFAM" id="SSF53448">
    <property type="entry name" value="Nucleotide-diphospho-sugar transferases"/>
    <property type="match status" value="1"/>
</dbReference>
<keyword evidence="1" id="KW-1133">Transmembrane helix</keyword>
<sequence length="410" mass="48480">MISKEDYMIFLLLILIPSFVTSSLLNYTELFYPKGNYNFFTSLFLPDSRVVIYNSEYLFIPNVIKPKNDFQKERITLILHCSHDYFSSNFSKHLKNWDGPISLGIFLHTNKVHSPETLCTYCTLKRIPNIEDKSQIHFIYRATPFADGNLDSKINEYLSLVDCNDEKFLESVCIAKNFTENQKIKNMINYPVNVVRNIARKMSVTKYILLADFDHMFSKNFETKMVKVAKKELKKDQNSVLVYRIFEVDENVTNLPENKTSLFTLMSNKKANIFHSYYPMGHTIPGLYEWINTKDSDEPAVQFEARYSRSAWEPQFVSTKDIPFHDENFLYPLRDNTNLRWTMCRKGYRFLIVNDVFMYHIGIKQEKAKLLASKARQWIYKRMKTVVNEYNKRLDELYPETKKKCPSFTI</sequence>
<dbReference type="Pfam" id="PF13896">
    <property type="entry name" value="Glyco_transf_49"/>
    <property type="match status" value="1"/>
</dbReference>
<keyword evidence="1" id="KW-0812">Transmembrane</keyword>
<evidence type="ECO:0000313" key="3">
    <source>
        <dbReference type="WBParaSite" id="SPAL_0000231900.1"/>
    </source>
</evidence>
<keyword evidence="1" id="KW-0472">Membrane</keyword>
<organism evidence="2 3">
    <name type="scientific">Strongyloides papillosus</name>
    <name type="common">Intestinal threadworm</name>
    <dbReference type="NCBI Taxonomy" id="174720"/>
    <lineage>
        <taxon>Eukaryota</taxon>
        <taxon>Metazoa</taxon>
        <taxon>Ecdysozoa</taxon>
        <taxon>Nematoda</taxon>
        <taxon>Chromadorea</taxon>
        <taxon>Rhabditida</taxon>
        <taxon>Tylenchina</taxon>
        <taxon>Panagrolaimomorpha</taxon>
        <taxon>Strongyloidoidea</taxon>
        <taxon>Strongyloididae</taxon>
        <taxon>Strongyloides</taxon>
    </lineage>
</organism>
<feature type="transmembrane region" description="Helical" evidence="1">
    <location>
        <begin position="7"/>
        <end position="27"/>
    </location>
</feature>
<dbReference type="WBParaSite" id="SPAL_0000231900.1">
    <property type="protein sequence ID" value="SPAL_0000231900.1"/>
    <property type="gene ID" value="SPAL_0000231900"/>
</dbReference>
<dbReference type="AlphaFoldDB" id="A0A0N5B8E6"/>
<dbReference type="Proteomes" id="UP000046392">
    <property type="component" value="Unplaced"/>
</dbReference>
<keyword evidence="2" id="KW-1185">Reference proteome</keyword>
<dbReference type="PANTHER" id="PTHR47411">
    <property type="entry name" value="B3GNT1, BETA-1,3-N-ACETYLGUCOSAMINYLTRANSFERASE 1, HOMOLOG"/>
    <property type="match status" value="1"/>
</dbReference>
<reference evidence="3" key="1">
    <citation type="submission" date="2017-02" db="UniProtKB">
        <authorList>
            <consortium name="WormBaseParasite"/>
        </authorList>
    </citation>
    <scope>IDENTIFICATION</scope>
</reference>
<protein>
    <submittedName>
        <fullName evidence="3">N-acetyllactosaminide beta-1,3-N-acetylglucosaminyltransferase</fullName>
    </submittedName>
</protein>
<evidence type="ECO:0000313" key="2">
    <source>
        <dbReference type="Proteomes" id="UP000046392"/>
    </source>
</evidence>
<name>A0A0N5B8E6_STREA</name>
<accession>A0A0N5B8E6</accession>
<dbReference type="Gene3D" id="3.90.550.10">
    <property type="entry name" value="Spore Coat Polysaccharide Biosynthesis Protein SpsA, Chain A"/>
    <property type="match status" value="1"/>
</dbReference>
<proteinExistence type="predicted"/>
<dbReference type="InterPro" id="IPR029044">
    <property type="entry name" value="Nucleotide-diphossugar_trans"/>
</dbReference>